<feature type="domain" description="Acyl-protein synthetase LuxE" evidence="1">
    <location>
        <begin position="28"/>
        <end position="353"/>
    </location>
</feature>
<evidence type="ECO:0000259" key="1">
    <source>
        <dbReference type="Pfam" id="PF04443"/>
    </source>
</evidence>
<dbReference type="Gene3D" id="3.40.50.12780">
    <property type="entry name" value="N-terminal domain of ligase-like"/>
    <property type="match status" value="1"/>
</dbReference>
<accession>A0A133Y143</accession>
<dbReference type="InterPro" id="IPR007534">
    <property type="entry name" value="LuxE"/>
</dbReference>
<dbReference type="PATRIC" id="fig|87541.4.peg.684"/>
<gene>
    <name evidence="2" type="ORF">HMPREF3187_00685</name>
</gene>
<dbReference type="EMBL" id="LSCQ01000035">
    <property type="protein sequence ID" value="KXB36891.1"/>
    <property type="molecule type" value="Genomic_DNA"/>
</dbReference>
<name>A0A133Y143_9LACT</name>
<evidence type="ECO:0000313" key="3">
    <source>
        <dbReference type="Proteomes" id="UP000070422"/>
    </source>
</evidence>
<dbReference type="GO" id="GO:0008218">
    <property type="term" value="P:bioluminescence"/>
    <property type="evidence" value="ECO:0007669"/>
    <property type="project" value="InterPro"/>
</dbReference>
<evidence type="ECO:0000313" key="2">
    <source>
        <dbReference type="EMBL" id="KXB36891.1"/>
    </source>
</evidence>
<dbReference type="GO" id="GO:0047474">
    <property type="term" value="F:long-chain fatty acid--protein ligase activity"/>
    <property type="evidence" value="ECO:0007669"/>
    <property type="project" value="InterPro"/>
</dbReference>
<sequence length="360" mass="41033">MNVKKNLVLFFLEEKMKALIKDFIQHPEKKEKFDEVALELFDYLYHHNLAYQKFCQRRGIGVRQVRTWKDIPAVSTDAFKTNFLSATPKEDCSRIFMTSGTTTGISGKHYHKDVEIYDLSAKTGFRQFVTSEKLPMAILFPDEQEMPNSSLAHYLEILRKDGQEDSKHFITEKGLEIEAFKEWLGRHKDHPVIILGASYSFVHLFEGLQEGESLPIHPDSLLFDTGGFKNFSKAYSLEDFYQKLLTIFPVQTAPINMYGMTELSTEYYTHVEKGKVQIKKGPHWIRFKVIDPLNGEEVQSGQVGILVHVDLANVNSVPAIQTGDLAIDRGDGFELIGRQKGAGAKGCSLSAKEWLEDHHE</sequence>
<dbReference type="InterPro" id="IPR042099">
    <property type="entry name" value="ANL_N_sf"/>
</dbReference>
<dbReference type="AlphaFoldDB" id="A0A133Y143"/>
<dbReference type="STRING" id="87541.AWM71_07450"/>
<dbReference type="SUPFAM" id="SSF56801">
    <property type="entry name" value="Acetyl-CoA synthetase-like"/>
    <property type="match status" value="1"/>
</dbReference>
<dbReference type="Pfam" id="PF04443">
    <property type="entry name" value="LuxE"/>
    <property type="match status" value="1"/>
</dbReference>
<proteinExistence type="predicted"/>
<organism evidence="2 3">
    <name type="scientific">Aerococcus christensenii</name>
    <dbReference type="NCBI Taxonomy" id="87541"/>
    <lineage>
        <taxon>Bacteria</taxon>
        <taxon>Bacillati</taxon>
        <taxon>Bacillota</taxon>
        <taxon>Bacilli</taxon>
        <taxon>Lactobacillales</taxon>
        <taxon>Aerococcaceae</taxon>
        <taxon>Aerococcus</taxon>
    </lineage>
</organism>
<protein>
    <recommendedName>
        <fullName evidence="1">Acyl-protein synthetase LuxE domain-containing protein</fullName>
    </recommendedName>
</protein>
<reference evidence="2 3" key="1">
    <citation type="submission" date="2016-01" db="EMBL/GenBank/DDBJ databases">
        <authorList>
            <person name="Oliw E.H."/>
        </authorList>
    </citation>
    <scope>NUCLEOTIDE SEQUENCE [LARGE SCALE GENOMIC DNA]</scope>
    <source>
        <strain evidence="2 3">KA00635</strain>
    </source>
</reference>
<comment type="caution">
    <text evidence="2">The sequence shown here is derived from an EMBL/GenBank/DDBJ whole genome shotgun (WGS) entry which is preliminary data.</text>
</comment>
<dbReference type="Proteomes" id="UP000070422">
    <property type="component" value="Unassembled WGS sequence"/>
</dbReference>